<dbReference type="Proteomes" id="UP000616151">
    <property type="component" value="Unassembled WGS sequence"/>
</dbReference>
<accession>A0ACC5R0E2</accession>
<organism evidence="1 2">
    <name type="scientific">Taklimakanibacter albus</name>
    <dbReference type="NCBI Taxonomy" id="2800327"/>
    <lineage>
        <taxon>Bacteria</taxon>
        <taxon>Pseudomonadati</taxon>
        <taxon>Pseudomonadota</taxon>
        <taxon>Alphaproteobacteria</taxon>
        <taxon>Hyphomicrobiales</taxon>
        <taxon>Aestuariivirgaceae</taxon>
        <taxon>Taklimakanibacter</taxon>
    </lineage>
</organism>
<protein>
    <submittedName>
        <fullName evidence="1">Amidohydrolase family protein</fullName>
    </submittedName>
</protein>
<keyword evidence="2" id="KW-1185">Reference proteome</keyword>
<evidence type="ECO:0000313" key="2">
    <source>
        <dbReference type="Proteomes" id="UP000616151"/>
    </source>
</evidence>
<reference evidence="1" key="1">
    <citation type="submission" date="2021-01" db="EMBL/GenBank/DDBJ databases">
        <authorList>
            <person name="Sun Q."/>
        </authorList>
    </citation>
    <scope>NUCLEOTIDE SEQUENCE</scope>
    <source>
        <strain evidence="1">YIM B02566</strain>
    </source>
</reference>
<evidence type="ECO:0000313" key="1">
    <source>
        <dbReference type="EMBL" id="MBK1866085.1"/>
    </source>
</evidence>
<dbReference type="EMBL" id="JAENHL010000006">
    <property type="protein sequence ID" value="MBK1866085.1"/>
    <property type="molecule type" value="Genomic_DNA"/>
</dbReference>
<comment type="caution">
    <text evidence="1">The sequence shown here is derived from an EMBL/GenBank/DDBJ whole genome shotgun (WGS) entry which is preliminary data.</text>
</comment>
<gene>
    <name evidence="1" type="ORF">JHL16_06940</name>
</gene>
<sequence>MIDLSSIKAIDAHNHGLPLSILRRNDPAGMIDRCTITGMCIPSSNLAGAVAADFVSGLSQTTPFALALIRELAGFLGCDPSLEAVQRSRNERLVADGVGYLRSLMKSAGIAGLIVDDGYPQPRVDPAILREEYAVPIGSVVRIEPLILEALETATSWRSLNETFAERLSAAIDAGAIAIKSIIAYRSGLDIAWPSGEDLEAHFSRWRDAGLPRGRGSSKIMRDALAYSAADVAKRHDVPFHIHCGGGDSDIFLEQARPSCLFPFLKDRFEQDIVLIHAGWPWTDEAAFIASILPRVYIETSLATPWASLALEQKLNTLLGVAPPRKVLYGSDASSEPEILWFSARVMRRTLARVLENGIGSGWLVEKEARMIAEDVLAGNVRRLHRLDF</sequence>
<proteinExistence type="predicted"/>
<name>A0ACC5R0E2_9HYPH</name>